<evidence type="ECO:0000256" key="9">
    <source>
        <dbReference type="ARBA" id="ARBA00022975"/>
    </source>
</evidence>
<dbReference type="Gene3D" id="3.40.50.720">
    <property type="entry name" value="NAD(P)-binding Rossmann-like Domain"/>
    <property type="match status" value="1"/>
</dbReference>
<evidence type="ECO:0000256" key="2">
    <source>
        <dbReference type="ARBA" id="ARBA00004889"/>
    </source>
</evidence>
<comment type="function">
    <text evidence="1">Catalyzes the transfer of a ribosyl phosphate group from 5-phosphoribose 1-diphosphate to orotate, leading to the formation of orotidine monophosphate (OMP).</text>
</comment>
<dbReference type="GO" id="GO:0004588">
    <property type="term" value="F:orotate phosphoribosyltransferase activity"/>
    <property type="evidence" value="ECO:0007669"/>
    <property type="project" value="UniProtKB-EC"/>
</dbReference>
<dbReference type="Pfam" id="PF00156">
    <property type="entry name" value="Pribosyltran"/>
    <property type="match status" value="1"/>
</dbReference>
<dbReference type="InterPro" id="IPR023031">
    <property type="entry name" value="OPRT"/>
</dbReference>
<dbReference type="SUPFAM" id="SSF51735">
    <property type="entry name" value="NAD(P)-binding Rossmann-fold domains"/>
    <property type="match status" value="1"/>
</dbReference>
<accession>A0AA39CVI0</accession>
<evidence type="ECO:0000259" key="11">
    <source>
        <dbReference type="Pfam" id="PF00156"/>
    </source>
</evidence>
<gene>
    <name evidence="12" type="primary">URA5</name>
    <name evidence="12" type="ORF">H2204_008909</name>
</gene>
<dbReference type="GO" id="GO:0046132">
    <property type="term" value="P:pyrimidine ribonucleoside biosynthetic process"/>
    <property type="evidence" value="ECO:0007669"/>
    <property type="project" value="TreeGrafter"/>
</dbReference>
<evidence type="ECO:0000313" key="12">
    <source>
        <dbReference type="EMBL" id="KAJ9629269.1"/>
    </source>
</evidence>
<comment type="subunit">
    <text evidence="4">Homodimer.</text>
</comment>
<evidence type="ECO:0000313" key="13">
    <source>
        <dbReference type="Proteomes" id="UP001172681"/>
    </source>
</evidence>
<evidence type="ECO:0000256" key="5">
    <source>
        <dbReference type="ARBA" id="ARBA00011971"/>
    </source>
</evidence>
<evidence type="ECO:0000256" key="7">
    <source>
        <dbReference type="ARBA" id="ARBA00022676"/>
    </source>
</evidence>
<dbReference type="NCBIfam" id="TIGR00336">
    <property type="entry name" value="pyrE"/>
    <property type="match status" value="1"/>
</dbReference>
<dbReference type="AlphaFoldDB" id="A0AA39CVI0"/>
<evidence type="ECO:0000256" key="6">
    <source>
        <dbReference type="ARBA" id="ARBA00014769"/>
    </source>
</evidence>
<feature type="domain" description="Phosphoribosyltransferase" evidence="11">
    <location>
        <begin position="84"/>
        <end position="186"/>
    </location>
</feature>
<keyword evidence="7 12" id="KW-0328">Glycosyltransferase</keyword>
<dbReference type="InterPro" id="IPR002347">
    <property type="entry name" value="SDR_fam"/>
</dbReference>
<dbReference type="Proteomes" id="UP001172681">
    <property type="component" value="Unassembled WGS sequence"/>
</dbReference>
<evidence type="ECO:0000256" key="10">
    <source>
        <dbReference type="ARBA" id="ARBA00049126"/>
    </source>
</evidence>
<keyword evidence="9" id="KW-0665">Pyrimidine biosynthesis</keyword>
<proteinExistence type="inferred from homology"/>
<dbReference type="EMBL" id="JAPDRN010000067">
    <property type="protein sequence ID" value="KAJ9629269.1"/>
    <property type="molecule type" value="Genomic_DNA"/>
</dbReference>
<dbReference type="PANTHER" id="PTHR46683:SF1">
    <property type="entry name" value="OROTATE PHOSPHORIBOSYLTRANSFERASE 1-RELATED"/>
    <property type="match status" value="1"/>
</dbReference>
<dbReference type="SUPFAM" id="SSF53271">
    <property type="entry name" value="PRTase-like"/>
    <property type="match status" value="1"/>
</dbReference>
<dbReference type="HAMAP" id="MF_01208">
    <property type="entry name" value="PyrE"/>
    <property type="match status" value="1"/>
</dbReference>
<comment type="catalytic activity">
    <reaction evidence="10">
        <text>orotidine 5'-phosphate + diphosphate = orotate + 5-phospho-alpha-D-ribose 1-diphosphate</text>
        <dbReference type="Rhea" id="RHEA:10380"/>
        <dbReference type="ChEBI" id="CHEBI:30839"/>
        <dbReference type="ChEBI" id="CHEBI:33019"/>
        <dbReference type="ChEBI" id="CHEBI:57538"/>
        <dbReference type="ChEBI" id="CHEBI:58017"/>
        <dbReference type="EC" id="2.4.2.10"/>
    </reaction>
</comment>
<comment type="similarity">
    <text evidence="3">Belongs to the purine/pyrimidine phosphoribosyltransferase family. PyrE subfamily.</text>
</comment>
<name>A0AA39CVI0_9EURO</name>
<dbReference type="GO" id="GO:0006221">
    <property type="term" value="P:pyrimidine nucleotide biosynthetic process"/>
    <property type="evidence" value="ECO:0007669"/>
    <property type="project" value="UniProtKB-KW"/>
</dbReference>
<keyword evidence="13" id="KW-1185">Reference proteome</keyword>
<evidence type="ECO:0000256" key="3">
    <source>
        <dbReference type="ARBA" id="ARBA00006340"/>
    </source>
</evidence>
<dbReference type="InterPro" id="IPR000836">
    <property type="entry name" value="PRTase_dom"/>
</dbReference>
<protein>
    <recommendedName>
        <fullName evidence="6">Orotate phosphoribosyltransferase</fullName>
        <ecNumber evidence="5">2.4.2.10</ecNumber>
    </recommendedName>
</protein>
<dbReference type="InterPro" id="IPR029057">
    <property type="entry name" value="PRTase-like"/>
</dbReference>
<reference evidence="12" key="1">
    <citation type="submission" date="2022-10" db="EMBL/GenBank/DDBJ databases">
        <title>Culturing micro-colonial fungi from biological soil crusts in the Mojave desert and describing Neophaeococcomyces mojavensis, and introducing the new genera and species Taxawa tesnikishii.</title>
        <authorList>
            <person name="Kurbessoian T."/>
            <person name="Stajich J.E."/>
        </authorList>
    </citation>
    <scope>NUCLEOTIDE SEQUENCE</scope>
    <source>
        <strain evidence="12">TK_35</strain>
    </source>
</reference>
<dbReference type="InterPro" id="IPR004467">
    <property type="entry name" value="Or_phspho_trans_dom"/>
</dbReference>
<dbReference type="EC" id="2.4.2.10" evidence="5"/>
<dbReference type="Gene3D" id="3.40.50.2020">
    <property type="match status" value="1"/>
</dbReference>
<organism evidence="12 13">
    <name type="scientific">Knufia peltigerae</name>
    <dbReference type="NCBI Taxonomy" id="1002370"/>
    <lineage>
        <taxon>Eukaryota</taxon>
        <taxon>Fungi</taxon>
        <taxon>Dikarya</taxon>
        <taxon>Ascomycota</taxon>
        <taxon>Pezizomycotina</taxon>
        <taxon>Eurotiomycetes</taxon>
        <taxon>Chaetothyriomycetidae</taxon>
        <taxon>Chaetothyriales</taxon>
        <taxon>Trichomeriaceae</taxon>
        <taxon>Knufia</taxon>
    </lineage>
</organism>
<dbReference type="InterPro" id="IPR036291">
    <property type="entry name" value="NAD(P)-bd_dom_sf"/>
</dbReference>
<evidence type="ECO:0000256" key="8">
    <source>
        <dbReference type="ARBA" id="ARBA00022679"/>
    </source>
</evidence>
<dbReference type="Pfam" id="PF00106">
    <property type="entry name" value="adh_short"/>
    <property type="match status" value="1"/>
</dbReference>
<evidence type="ECO:0000256" key="1">
    <source>
        <dbReference type="ARBA" id="ARBA00003769"/>
    </source>
</evidence>
<dbReference type="GO" id="GO:0005737">
    <property type="term" value="C:cytoplasm"/>
    <property type="evidence" value="ECO:0007669"/>
    <property type="project" value="TreeGrafter"/>
</dbReference>
<evidence type="ECO:0000256" key="4">
    <source>
        <dbReference type="ARBA" id="ARBA00011738"/>
    </source>
</evidence>
<dbReference type="PANTHER" id="PTHR46683">
    <property type="entry name" value="OROTATE PHOSPHORIBOSYLTRANSFERASE 1-RELATED"/>
    <property type="match status" value="1"/>
</dbReference>
<comment type="pathway">
    <text evidence="2">Pyrimidine metabolism; UMP biosynthesis via de novo pathway; UMP from orotate: step 1/2.</text>
</comment>
<keyword evidence="8 12" id="KW-0808">Transferase</keyword>
<sequence>MATESYKDTLLPLLLEASVLSFGTYTLKSGRVSPYFFTSSLLHTSTLLGALARSYASVLTSPPFSLLLGKDEAGSDSKVPYSPQFDILFGPAYKGIPLSAIVTRELEFSGKQFAGVSYAFNRKEAKDHGEGGTIVGAPLKGKRVVILDDVMTAGTAMREAVSIIKAQGGIVVGVVLLLTRQERVSDSEPRSAMKVAEDELGIPVRAVLKFEDLIEAIEAGQLQGAGPEQLEQMKIYREKYGSIGKGLVAAYLSRPNNTVIAGVRDLQHPTSVSLQSLPKDPSSSLIVVKIDSLSETDALDAVAKLESKHDVDNLDVVVANAGISAIWPAVAEAKPSDMIDHYRVNAVGITLLFQAVLPLLKKSSSNKNITPKFVTLGTIAGSIAAQETVPVPNAAYGPSKAAMNWITKKIHLEHPYLIAFPLSPGFVDTDMGKAGAKFFGMGPEVLITLDESINGMTKVIDSATRETASGKNLTYEGKEDPY</sequence>
<dbReference type="CDD" id="cd06223">
    <property type="entry name" value="PRTases_typeI"/>
    <property type="match status" value="1"/>
</dbReference>
<dbReference type="GO" id="GO:0006207">
    <property type="term" value="P:'de novo' pyrimidine nucleobase biosynthetic process"/>
    <property type="evidence" value="ECO:0007669"/>
    <property type="project" value="TreeGrafter"/>
</dbReference>
<comment type="caution">
    <text evidence="12">The sequence shown here is derived from an EMBL/GenBank/DDBJ whole genome shotgun (WGS) entry which is preliminary data.</text>
</comment>